<sequence length="309" mass="35704">MDIYFSWYSEQFFLECASKAKYSDVGQLDSERVRAYLDAERQYRERKGYLADLRGSPTQVWNRMAMYHKLLQYPVVMKTRTTELWRTTHRTVKALYTMVIMTLFTVLLFHTFRAAHRLTITLLLMIALVHALRDYLHDEMVNRITGWVRKGRPLARTRILKPLTGEEMGAQLVWFDYSPPARLPDNVKRNAGRGQTGEEMQAVLYRTRLTLESKALGQDQIQEVLGLDLEPLCELIEGGQNRLFAQTNDEEVQNGVLVHEIERQHSYTLLVVCTVPGDPVARAQRWSVTLSVRGIAQCEARDADWPTPA</sequence>
<dbReference type="STRING" id="108003.B1C78_14640"/>
<keyword evidence="1" id="KW-0472">Membrane</keyword>
<keyword evidence="3" id="KW-1185">Reference proteome</keyword>
<keyword evidence="1" id="KW-1133">Transmembrane helix</keyword>
<organism evidence="2 3">
    <name type="scientific">Thioalkalivibrio denitrificans</name>
    <dbReference type="NCBI Taxonomy" id="108003"/>
    <lineage>
        <taxon>Bacteria</taxon>
        <taxon>Pseudomonadati</taxon>
        <taxon>Pseudomonadota</taxon>
        <taxon>Gammaproteobacteria</taxon>
        <taxon>Chromatiales</taxon>
        <taxon>Ectothiorhodospiraceae</taxon>
        <taxon>Thioalkalivibrio</taxon>
    </lineage>
</organism>
<comment type="caution">
    <text evidence="2">The sequence shown here is derived from an EMBL/GenBank/DDBJ whole genome shotgun (WGS) entry which is preliminary data.</text>
</comment>
<dbReference type="AlphaFoldDB" id="A0A1V3ND25"/>
<dbReference type="EMBL" id="MVBK01000099">
    <property type="protein sequence ID" value="OOG22686.1"/>
    <property type="molecule type" value="Genomic_DNA"/>
</dbReference>
<reference evidence="2 3" key="1">
    <citation type="submission" date="2017-02" db="EMBL/GenBank/DDBJ databases">
        <title>Genomic diversity within the haloalkaliphilic genus Thioalkalivibrio.</title>
        <authorList>
            <person name="Ahn A.-C."/>
            <person name="Meier-Kolthoff J."/>
            <person name="Overmars L."/>
            <person name="Richter M."/>
            <person name="Woyke T."/>
            <person name="Sorokin D.Y."/>
            <person name="Muyzer G."/>
        </authorList>
    </citation>
    <scope>NUCLEOTIDE SEQUENCE [LARGE SCALE GENOMIC DNA]</scope>
    <source>
        <strain evidence="2 3">ALJD</strain>
    </source>
</reference>
<evidence type="ECO:0000313" key="2">
    <source>
        <dbReference type="EMBL" id="OOG22686.1"/>
    </source>
</evidence>
<feature type="transmembrane region" description="Helical" evidence="1">
    <location>
        <begin position="94"/>
        <end position="112"/>
    </location>
</feature>
<accession>A0A1V3ND25</accession>
<dbReference type="OrthoDB" id="6209688at2"/>
<dbReference type="Proteomes" id="UP000189462">
    <property type="component" value="Unassembled WGS sequence"/>
</dbReference>
<name>A0A1V3ND25_9GAMM</name>
<gene>
    <name evidence="2" type="ORF">B1C78_14640</name>
</gene>
<protein>
    <submittedName>
        <fullName evidence="2">Uncharacterized protein</fullName>
    </submittedName>
</protein>
<evidence type="ECO:0000256" key="1">
    <source>
        <dbReference type="SAM" id="Phobius"/>
    </source>
</evidence>
<evidence type="ECO:0000313" key="3">
    <source>
        <dbReference type="Proteomes" id="UP000189462"/>
    </source>
</evidence>
<keyword evidence="1" id="KW-0812">Transmembrane</keyword>
<proteinExistence type="predicted"/>